<dbReference type="InterPro" id="IPR051081">
    <property type="entry name" value="HTH_MetalResp_TranReg"/>
</dbReference>
<dbReference type="PANTHER" id="PTHR33154:SF18">
    <property type="entry name" value="ARSENICAL RESISTANCE OPERON REPRESSOR"/>
    <property type="match status" value="1"/>
</dbReference>
<dbReference type="GO" id="GO:0003677">
    <property type="term" value="F:DNA binding"/>
    <property type="evidence" value="ECO:0007669"/>
    <property type="project" value="UniProtKB-KW"/>
</dbReference>
<dbReference type="GO" id="GO:0003700">
    <property type="term" value="F:DNA-binding transcription factor activity"/>
    <property type="evidence" value="ECO:0007669"/>
    <property type="project" value="InterPro"/>
</dbReference>
<dbReference type="EMBL" id="JACSPN010000005">
    <property type="protein sequence ID" value="MBE7699871.1"/>
    <property type="molecule type" value="Genomic_DNA"/>
</dbReference>
<dbReference type="PANTHER" id="PTHR33154">
    <property type="entry name" value="TRANSCRIPTIONAL REGULATOR, ARSR FAMILY"/>
    <property type="match status" value="1"/>
</dbReference>
<keyword evidence="1" id="KW-0805">Transcription regulation</keyword>
<proteinExistence type="predicted"/>
<evidence type="ECO:0000313" key="6">
    <source>
        <dbReference type="Proteomes" id="UP000822993"/>
    </source>
</evidence>
<protein>
    <submittedName>
        <fullName evidence="5">Helix-turn-helix transcriptional regulator</fullName>
    </submittedName>
</protein>
<dbReference type="InterPro" id="IPR036390">
    <property type="entry name" value="WH_DNA-bd_sf"/>
</dbReference>
<dbReference type="RefSeq" id="WP_193719151.1">
    <property type="nucleotide sequence ID" value="NZ_JACSPN010000005.1"/>
</dbReference>
<dbReference type="NCBIfam" id="NF033788">
    <property type="entry name" value="HTH_metalloreg"/>
    <property type="match status" value="1"/>
</dbReference>
<dbReference type="InterPro" id="IPR018334">
    <property type="entry name" value="ArsR_HTH"/>
</dbReference>
<keyword evidence="3" id="KW-0804">Transcription</keyword>
<reference evidence="5 6" key="1">
    <citation type="submission" date="2020-08" db="EMBL/GenBank/DDBJ databases">
        <title>A Genomic Blueprint of the Chicken Gut Microbiome.</title>
        <authorList>
            <person name="Gilroy R."/>
            <person name="Ravi A."/>
            <person name="Getino M."/>
            <person name="Pursley I."/>
            <person name="Horton D.L."/>
            <person name="Alikhan N.-F."/>
            <person name="Baker D."/>
            <person name="Gharbi K."/>
            <person name="Hall N."/>
            <person name="Watson M."/>
            <person name="Adriaenssens E.M."/>
            <person name="Foster-Nyarko E."/>
            <person name="Jarju S."/>
            <person name="Secka A."/>
            <person name="Antonio M."/>
            <person name="Oren A."/>
            <person name="Chaudhuri R."/>
            <person name="La Ragione R.M."/>
            <person name="Hildebrand F."/>
            <person name="Pallen M.J."/>
        </authorList>
    </citation>
    <scope>NUCLEOTIDE SEQUENCE [LARGE SCALE GENOMIC DNA]</scope>
    <source>
        <strain evidence="5 6">Sa1BUA8</strain>
    </source>
</reference>
<feature type="domain" description="HTH arsR-type" evidence="4">
    <location>
        <begin position="27"/>
        <end position="124"/>
    </location>
</feature>
<evidence type="ECO:0000259" key="4">
    <source>
        <dbReference type="PROSITE" id="PS50987"/>
    </source>
</evidence>
<dbReference type="InterPro" id="IPR011991">
    <property type="entry name" value="ArsR-like_HTH"/>
</dbReference>
<evidence type="ECO:0000256" key="2">
    <source>
        <dbReference type="ARBA" id="ARBA00023125"/>
    </source>
</evidence>
<dbReference type="AlphaFoldDB" id="A0A9D5U994"/>
<dbReference type="SMART" id="SM00418">
    <property type="entry name" value="HTH_ARSR"/>
    <property type="match status" value="1"/>
</dbReference>
<evidence type="ECO:0000256" key="3">
    <source>
        <dbReference type="ARBA" id="ARBA00023163"/>
    </source>
</evidence>
<dbReference type="CDD" id="cd00090">
    <property type="entry name" value="HTH_ARSR"/>
    <property type="match status" value="1"/>
</dbReference>
<evidence type="ECO:0000256" key="1">
    <source>
        <dbReference type="ARBA" id="ARBA00023015"/>
    </source>
</evidence>
<accession>A0A9D5U994</accession>
<dbReference type="InterPro" id="IPR001845">
    <property type="entry name" value="HTH_ArsR_DNA-bd_dom"/>
</dbReference>
<dbReference type="PRINTS" id="PR00778">
    <property type="entry name" value="HTHARSR"/>
</dbReference>
<sequence length="135" mass="13824">MTTVLPAPRATTCCAPSDAAAAGIPPSTTPDAEALARSFKALADPTRLRLLTIVAASPSGEACVCDLVDPVGLSQPTVSHHLKILVDAGLLHREKRGVWAYYGLVPGAAQDVARGLVDLASDRSASTAPAADTPR</sequence>
<dbReference type="Proteomes" id="UP000822993">
    <property type="component" value="Unassembled WGS sequence"/>
</dbReference>
<keyword evidence="6" id="KW-1185">Reference proteome</keyword>
<keyword evidence="2" id="KW-0238">DNA-binding</keyword>
<organism evidence="5 6">
    <name type="scientific">Oerskovia douganii</name>
    <dbReference type="NCBI Taxonomy" id="2762210"/>
    <lineage>
        <taxon>Bacteria</taxon>
        <taxon>Bacillati</taxon>
        <taxon>Actinomycetota</taxon>
        <taxon>Actinomycetes</taxon>
        <taxon>Micrococcales</taxon>
        <taxon>Cellulomonadaceae</taxon>
        <taxon>Oerskovia</taxon>
    </lineage>
</organism>
<comment type="caution">
    <text evidence="5">The sequence shown here is derived from an EMBL/GenBank/DDBJ whole genome shotgun (WGS) entry which is preliminary data.</text>
</comment>
<name>A0A9D5U994_9CELL</name>
<dbReference type="InterPro" id="IPR036388">
    <property type="entry name" value="WH-like_DNA-bd_sf"/>
</dbReference>
<dbReference type="Pfam" id="PF01022">
    <property type="entry name" value="HTH_5"/>
    <property type="match status" value="1"/>
</dbReference>
<dbReference type="PROSITE" id="PS50987">
    <property type="entry name" value="HTH_ARSR_2"/>
    <property type="match status" value="1"/>
</dbReference>
<evidence type="ECO:0000313" key="5">
    <source>
        <dbReference type="EMBL" id="MBE7699871.1"/>
    </source>
</evidence>
<dbReference type="PROSITE" id="PS00846">
    <property type="entry name" value="HTH_ARSR_1"/>
    <property type="match status" value="1"/>
</dbReference>
<dbReference type="Gene3D" id="1.10.10.10">
    <property type="entry name" value="Winged helix-like DNA-binding domain superfamily/Winged helix DNA-binding domain"/>
    <property type="match status" value="1"/>
</dbReference>
<gene>
    <name evidence="5" type="ORF">H9623_06040</name>
</gene>
<dbReference type="SUPFAM" id="SSF46785">
    <property type="entry name" value="Winged helix' DNA-binding domain"/>
    <property type="match status" value="1"/>
</dbReference>